<evidence type="ECO:0000256" key="14">
    <source>
        <dbReference type="SAM" id="MobiDB-lite"/>
    </source>
</evidence>
<dbReference type="PANTHER" id="PTHR23255">
    <property type="entry name" value="TRANSFORMING GROWTH FACTOR-BETA RECEPTOR TYPE I AND II"/>
    <property type="match status" value="1"/>
</dbReference>
<keyword evidence="4" id="KW-0723">Serine/threonine-protein kinase</keyword>
<dbReference type="InterPro" id="IPR011009">
    <property type="entry name" value="Kinase-like_dom_sf"/>
</dbReference>
<evidence type="ECO:0000256" key="13">
    <source>
        <dbReference type="ARBA" id="ARBA00023170"/>
    </source>
</evidence>
<evidence type="ECO:0000256" key="5">
    <source>
        <dbReference type="ARBA" id="ARBA00022679"/>
    </source>
</evidence>
<feature type="transmembrane region" description="Helical" evidence="15">
    <location>
        <begin position="7"/>
        <end position="28"/>
    </location>
</feature>
<protein>
    <recommendedName>
        <fullName evidence="3">receptor protein serine/threonine kinase</fullName>
        <ecNumber evidence="3">2.7.11.30</ecNumber>
    </recommendedName>
</protein>
<evidence type="ECO:0000256" key="10">
    <source>
        <dbReference type="ARBA" id="ARBA00022840"/>
    </source>
</evidence>
<dbReference type="InterPro" id="IPR008266">
    <property type="entry name" value="Tyr_kinase_AS"/>
</dbReference>
<evidence type="ECO:0000256" key="1">
    <source>
        <dbReference type="ARBA" id="ARBA00004479"/>
    </source>
</evidence>
<feature type="transmembrane region" description="Helical" evidence="15">
    <location>
        <begin position="79"/>
        <end position="99"/>
    </location>
</feature>
<dbReference type="EC" id="2.7.11.30" evidence="3"/>
<comment type="similarity">
    <text evidence="2">Belongs to the protein kinase superfamily. TKL Ser/Thr protein kinase family. TGFB receptor subfamily.</text>
</comment>
<name>A0AAV2K0X2_KNICA</name>
<dbReference type="PROSITE" id="PS50011">
    <property type="entry name" value="PROTEIN_KINASE_DOM"/>
    <property type="match status" value="1"/>
</dbReference>
<keyword evidence="6 15" id="KW-0812">Transmembrane</keyword>
<dbReference type="EMBL" id="OZ035837">
    <property type="protein sequence ID" value="CAL1581640.1"/>
    <property type="molecule type" value="Genomic_DNA"/>
</dbReference>
<keyword evidence="13" id="KW-0675">Receptor</keyword>
<keyword evidence="11 15" id="KW-1133">Transmembrane helix</keyword>
<dbReference type="Pfam" id="PF07714">
    <property type="entry name" value="PK_Tyr_Ser-Thr"/>
    <property type="match status" value="1"/>
</dbReference>
<evidence type="ECO:0000256" key="12">
    <source>
        <dbReference type="ARBA" id="ARBA00023136"/>
    </source>
</evidence>
<organism evidence="17 18">
    <name type="scientific">Knipowitschia caucasica</name>
    <name type="common">Caucasian dwarf goby</name>
    <name type="synonym">Pomatoschistus caucasicus</name>
    <dbReference type="NCBI Taxonomy" id="637954"/>
    <lineage>
        <taxon>Eukaryota</taxon>
        <taxon>Metazoa</taxon>
        <taxon>Chordata</taxon>
        <taxon>Craniata</taxon>
        <taxon>Vertebrata</taxon>
        <taxon>Euteleostomi</taxon>
        <taxon>Actinopterygii</taxon>
        <taxon>Neopterygii</taxon>
        <taxon>Teleostei</taxon>
        <taxon>Neoteleostei</taxon>
        <taxon>Acanthomorphata</taxon>
        <taxon>Gobiaria</taxon>
        <taxon>Gobiiformes</taxon>
        <taxon>Gobioidei</taxon>
        <taxon>Gobiidae</taxon>
        <taxon>Gobiinae</taxon>
        <taxon>Knipowitschia</taxon>
    </lineage>
</organism>
<keyword evidence="8" id="KW-0547">Nucleotide-binding</keyword>
<evidence type="ECO:0000256" key="2">
    <source>
        <dbReference type="ARBA" id="ARBA00009605"/>
    </source>
</evidence>
<dbReference type="PROSITE" id="PS00109">
    <property type="entry name" value="PROTEIN_KINASE_TYR"/>
    <property type="match status" value="1"/>
</dbReference>
<evidence type="ECO:0000256" key="15">
    <source>
        <dbReference type="SAM" id="Phobius"/>
    </source>
</evidence>
<evidence type="ECO:0000256" key="4">
    <source>
        <dbReference type="ARBA" id="ARBA00022527"/>
    </source>
</evidence>
<keyword evidence="5" id="KW-0808">Transferase</keyword>
<accession>A0AAV2K0X2</accession>
<reference evidence="17 18" key="1">
    <citation type="submission" date="2024-04" db="EMBL/GenBank/DDBJ databases">
        <authorList>
            <person name="Waldvogel A.-M."/>
            <person name="Schoenle A."/>
        </authorList>
    </citation>
    <scope>NUCLEOTIDE SEQUENCE [LARGE SCALE GENOMIC DNA]</scope>
</reference>
<dbReference type="InterPro" id="IPR000333">
    <property type="entry name" value="TGFB_receptor"/>
</dbReference>
<evidence type="ECO:0000313" key="17">
    <source>
        <dbReference type="EMBL" id="CAL1581640.1"/>
    </source>
</evidence>
<feature type="region of interest" description="Disordered" evidence="14">
    <location>
        <begin position="362"/>
        <end position="383"/>
    </location>
</feature>
<evidence type="ECO:0000259" key="16">
    <source>
        <dbReference type="PROSITE" id="PS50011"/>
    </source>
</evidence>
<feature type="domain" description="Protein kinase" evidence="16">
    <location>
        <begin position="204"/>
        <end position="517"/>
    </location>
</feature>
<dbReference type="InterPro" id="IPR000719">
    <property type="entry name" value="Prot_kinase_dom"/>
</dbReference>
<dbReference type="Proteomes" id="UP001497482">
    <property type="component" value="Chromosome 15"/>
</dbReference>
<keyword evidence="9" id="KW-0418">Kinase</keyword>
<dbReference type="AlphaFoldDB" id="A0AAV2K0X2"/>
<feature type="transmembrane region" description="Helical" evidence="15">
    <location>
        <begin position="131"/>
        <end position="158"/>
    </location>
</feature>
<dbReference type="GO" id="GO:0005524">
    <property type="term" value="F:ATP binding"/>
    <property type="evidence" value="ECO:0007669"/>
    <property type="project" value="UniProtKB-KW"/>
</dbReference>
<keyword evidence="18" id="KW-1185">Reference proteome</keyword>
<feature type="transmembrane region" description="Helical" evidence="15">
    <location>
        <begin position="48"/>
        <end position="72"/>
    </location>
</feature>
<dbReference type="InterPro" id="IPR001245">
    <property type="entry name" value="Ser-Thr/Tyr_kinase_cat_dom"/>
</dbReference>
<evidence type="ECO:0000256" key="11">
    <source>
        <dbReference type="ARBA" id="ARBA00022989"/>
    </source>
</evidence>
<proteinExistence type="inferred from homology"/>
<dbReference type="PANTHER" id="PTHR23255:SF49">
    <property type="entry name" value="ANTI-MUELLERIAN HORMONE TYPE-2 RECEPTOR"/>
    <property type="match status" value="1"/>
</dbReference>
<dbReference type="GO" id="GO:0005886">
    <property type="term" value="C:plasma membrane"/>
    <property type="evidence" value="ECO:0007669"/>
    <property type="project" value="TreeGrafter"/>
</dbReference>
<evidence type="ECO:0000256" key="6">
    <source>
        <dbReference type="ARBA" id="ARBA00022692"/>
    </source>
</evidence>
<evidence type="ECO:0000256" key="3">
    <source>
        <dbReference type="ARBA" id="ARBA00012401"/>
    </source>
</evidence>
<dbReference type="Gene3D" id="3.30.200.20">
    <property type="entry name" value="Phosphorylase Kinase, domain 1"/>
    <property type="match status" value="1"/>
</dbReference>
<keyword evidence="7" id="KW-0732">Signal</keyword>
<evidence type="ECO:0000256" key="7">
    <source>
        <dbReference type="ARBA" id="ARBA00022729"/>
    </source>
</evidence>
<keyword evidence="10" id="KW-0067">ATP-binding</keyword>
<gene>
    <name evidence="17" type="ORF">KC01_LOCUS12381</name>
</gene>
<keyword evidence="12 15" id="KW-0472">Membrane</keyword>
<dbReference type="SUPFAM" id="SSF56112">
    <property type="entry name" value="Protein kinase-like (PK-like)"/>
    <property type="match status" value="1"/>
</dbReference>
<evidence type="ECO:0000313" key="18">
    <source>
        <dbReference type="Proteomes" id="UP001497482"/>
    </source>
</evidence>
<dbReference type="Gene3D" id="1.10.510.10">
    <property type="entry name" value="Transferase(Phosphotransferase) domain 1"/>
    <property type="match status" value="1"/>
</dbReference>
<feature type="transmembrane region" description="Helical" evidence="15">
    <location>
        <begin position="105"/>
        <end position="124"/>
    </location>
</feature>
<comment type="subcellular location">
    <subcellularLocation>
        <location evidence="1">Membrane</location>
        <topology evidence="1">Single-pass type I membrane protein</topology>
    </subcellularLocation>
</comment>
<evidence type="ECO:0000256" key="9">
    <source>
        <dbReference type="ARBA" id="ARBA00022777"/>
    </source>
</evidence>
<sequence>MLWGYGGLVRVFVGVGVVMWYVFVGGWLGLGGGVLSENGWLGVWLWGFWGGVGGGVVVCVCLGVGFFFVFVFGWGWGCLLGGCGGWVGCGCCWVGFFLSCGEGVGWVWVGVCLGVVVGVCVFVGCRGWGGVVLWVGWGCGVFGDLCLWVVVLGMWWVWGLFVLVKGGWGRWWCVLWGGCGVCKKKLNLVMVTVPETAGTCEEQLKMGELICRGRYTSVYRGALSERSVAVKVYPAAHKHKYDNERYNYSLLLPRQQLNIARFLCGDERVDAGGGAHFLLVLEHYPQGSLSHFLSRWSVDWPSCCRMMHGVSRGLSFLHSEVLTGDEWKPAMVHRDVSSSNVLLRSDLSCVLADFSLSKRLTREPCPQHGGPKTQHGEPRTQHGDSVSEVGALRYLAPELVAGPLCECGAALKQADVYALGLLFWECSRRCHDLFPGGTSPPFQLAFEAELGREPTLQDMHRLVVRDRCRPRPPLQWRDSSSVLQQLKETMEECWDQDAEARLSAQCVEERLDQMSRLHVPATFTHSDGAGGRWPAEPSSCSVDVSEELLSQVRTDVVLCPNVAWNVHVSVMV</sequence>
<evidence type="ECO:0000256" key="8">
    <source>
        <dbReference type="ARBA" id="ARBA00022741"/>
    </source>
</evidence>
<dbReference type="GO" id="GO:0030509">
    <property type="term" value="P:BMP signaling pathway"/>
    <property type="evidence" value="ECO:0007669"/>
    <property type="project" value="TreeGrafter"/>
</dbReference>
<dbReference type="GO" id="GO:0005024">
    <property type="term" value="F:transforming growth factor beta receptor activity"/>
    <property type="evidence" value="ECO:0007669"/>
    <property type="project" value="TreeGrafter"/>
</dbReference>
<dbReference type="GO" id="GO:0043235">
    <property type="term" value="C:receptor complex"/>
    <property type="evidence" value="ECO:0007669"/>
    <property type="project" value="TreeGrafter"/>
</dbReference>